<organism evidence="1 2">
    <name type="scientific">Candidatus Methanobinarius endosymbioticus</name>
    <dbReference type="NCBI Taxonomy" id="2006182"/>
    <lineage>
        <taxon>Archaea</taxon>
        <taxon>Methanobacteriati</taxon>
        <taxon>Methanobacteriota</taxon>
        <taxon>Methanomada group</taxon>
        <taxon>Methanobacteria</taxon>
        <taxon>Methanobacteriales</taxon>
        <taxon>Methanobacteriaceae</taxon>
        <taxon>Candidatus Methanobinarius</taxon>
    </lineage>
</organism>
<protein>
    <submittedName>
        <fullName evidence="1">Uncharacterized protein</fullName>
    </submittedName>
</protein>
<evidence type="ECO:0000313" key="1">
    <source>
        <dbReference type="EMBL" id="RBQ22274.1"/>
    </source>
</evidence>
<comment type="caution">
    <text evidence="1">The sequence shown here is derived from an EMBL/GenBank/DDBJ whole genome shotgun (WGS) entry which is preliminary data.</text>
</comment>
<sequence length="37" mass="3999">MSVSVSKNPVNKGQLSTIKVSLSCGDKSRNNFEWLGS</sequence>
<gene>
    <name evidence="1" type="ORF">ALNOE001_20040</name>
</gene>
<proteinExistence type="predicted"/>
<evidence type="ECO:0000313" key="2">
    <source>
        <dbReference type="Proteomes" id="UP000253099"/>
    </source>
</evidence>
<reference evidence="1 2" key="1">
    <citation type="submission" date="2018-06" db="EMBL/GenBank/DDBJ databases">
        <title>Genomic insight into two independent archaeal endosymbiosis events.</title>
        <authorList>
            <person name="Lind A.E."/>
            <person name="Lewis W.H."/>
            <person name="Spang A."/>
            <person name="Guy L."/>
            <person name="Embley M.T."/>
            <person name="Ettema T.J.G."/>
        </authorList>
    </citation>
    <scope>NUCLEOTIDE SEQUENCE [LARGE SCALE GENOMIC DNA]</scope>
    <source>
        <strain evidence="1">NOE</strain>
    </source>
</reference>
<keyword evidence="2" id="KW-1185">Reference proteome</keyword>
<dbReference type="EMBL" id="NIZT01000070">
    <property type="protein sequence ID" value="RBQ22274.1"/>
    <property type="molecule type" value="Genomic_DNA"/>
</dbReference>
<dbReference type="Proteomes" id="UP000253099">
    <property type="component" value="Unassembled WGS sequence"/>
</dbReference>
<name>A0A366M9K2_9EURY</name>
<dbReference type="AlphaFoldDB" id="A0A366M9K2"/>
<accession>A0A366M9K2</accession>